<evidence type="ECO:0000313" key="2">
    <source>
        <dbReference type="Proteomes" id="UP000078492"/>
    </source>
</evidence>
<keyword evidence="2" id="KW-1185">Reference proteome</keyword>
<protein>
    <submittedName>
        <fullName evidence="1">Uncharacterized protein</fullName>
    </submittedName>
</protein>
<feature type="non-terminal residue" evidence="1">
    <location>
        <position position="1"/>
    </location>
</feature>
<sequence>LKNGHRKREFIGNKLINYSSLFSSRYQHYSSVHCSILLCHLSDILVFSSIYKKINTNLNVHVSQKNCSAEQRKMSSWYE</sequence>
<accession>A0A151IY20</accession>
<gene>
    <name evidence="1" type="ORF">ALC57_14697</name>
</gene>
<proteinExistence type="predicted"/>
<name>A0A151IY20_9HYME</name>
<organism evidence="1 2">
    <name type="scientific">Trachymyrmex cornetzi</name>
    <dbReference type="NCBI Taxonomy" id="471704"/>
    <lineage>
        <taxon>Eukaryota</taxon>
        <taxon>Metazoa</taxon>
        <taxon>Ecdysozoa</taxon>
        <taxon>Arthropoda</taxon>
        <taxon>Hexapoda</taxon>
        <taxon>Insecta</taxon>
        <taxon>Pterygota</taxon>
        <taxon>Neoptera</taxon>
        <taxon>Endopterygota</taxon>
        <taxon>Hymenoptera</taxon>
        <taxon>Apocrita</taxon>
        <taxon>Aculeata</taxon>
        <taxon>Formicoidea</taxon>
        <taxon>Formicidae</taxon>
        <taxon>Myrmicinae</taxon>
        <taxon>Trachymyrmex</taxon>
    </lineage>
</organism>
<dbReference type="AlphaFoldDB" id="A0A151IY20"/>
<dbReference type="EMBL" id="KQ980791">
    <property type="protein sequence ID" value="KYN13139.1"/>
    <property type="molecule type" value="Genomic_DNA"/>
</dbReference>
<dbReference type="Proteomes" id="UP000078492">
    <property type="component" value="Unassembled WGS sequence"/>
</dbReference>
<evidence type="ECO:0000313" key="1">
    <source>
        <dbReference type="EMBL" id="KYN13139.1"/>
    </source>
</evidence>
<reference evidence="1 2" key="1">
    <citation type="submission" date="2015-09" db="EMBL/GenBank/DDBJ databases">
        <title>Trachymyrmex cornetzi WGS genome.</title>
        <authorList>
            <person name="Nygaard S."/>
            <person name="Hu H."/>
            <person name="Boomsma J."/>
            <person name="Zhang G."/>
        </authorList>
    </citation>
    <scope>NUCLEOTIDE SEQUENCE [LARGE SCALE GENOMIC DNA]</scope>
    <source>
        <strain evidence="1">Tcor2-1</strain>
        <tissue evidence="1">Whole body</tissue>
    </source>
</reference>